<accession>Q6YT95</accession>
<dbReference type="Proteomes" id="UP000000763">
    <property type="component" value="Chromosome 7"/>
</dbReference>
<evidence type="ECO:0000313" key="2">
    <source>
        <dbReference type="Proteomes" id="UP000000763"/>
    </source>
</evidence>
<name>Q6YT95_ORYSJ</name>
<proteinExistence type="predicted"/>
<reference evidence="2" key="2">
    <citation type="journal article" date="2008" name="Nucleic Acids Res.">
        <title>The rice annotation project database (RAP-DB): 2008 update.</title>
        <authorList>
            <consortium name="The rice annotation project (RAP)"/>
        </authorList>
    </citation>
    <scope>GENOME REANNOTATION</scope>
    <source>
        <strain evidence="2">cv. Nipponbare</strain>
    </source>
</reference>
<organism evidence="1 2">
    <name type="scientific">Oryza sativa subsp. japonica</name>
    <name type="common">Rice</name>
    <dbReference type="NCBI Taxonomy" id="39947"/>
    <lineage>
        <taxon>Eukaryota</taxon>
        <taxon>Viridiplantae</taxon>
        <taxon>Streptophyta</taxon>
        <taxon>Embryophyta</taxon>
        <taxon>Tracheophyta</taxon>
        <taxon>Spermatophyta</taxon>
        <taxon>Magnoliopsida</taxon>
        <taxon>Liliopsida</taxon>
        <taxon>Poales</taxon>
        <taxon>Poaceae</taxon>
        <taxon>BOP clade</taxon>
        <taxon>Oryzoideae</taxon>
        <taxon>Oryzeae</taxon>
        <taxon>Oryzinae</taxon>
        <taxon>Oryza</taxon>
        <taxon>Oryza sativa</taxon>
    </lineage>
</organism>
<reference evidence="2" key="1">
    <citation type="journal article" date="2005" name="Nature">
        <title>The map-based sequence of the rice genome.</title>
        <authorList>
            <consortium name="International rice genome sequencing project (IRGSP)"/>
            <person name="Matsumoto T."/>
            <person name="Wu J."/>
            <person name="Kanamori H."/>
            <person name="Katayose Y."/>
            <person name="Fujisawa M."/>
            <person name="Namiki N."/>
            <person name="Mizuno H."/>
            <person name="Yamamoto K."/>
            <person name="Antonio B.A."/>
            <person name="Baba T."/>
            <person name="Sakata K."/>
            <person name="Nagamura Y."/>
            <person name="Aoki H."/>
            <person name="Arikawa K."/>
            <person name="Arita K."/>
            <person name="Bito T."/>
            <person name="Chiden Y."/>
            <person name="Fujitsuka N."/>
            <person name="Fukunaka R."/>
            <person name="Hamada M."/>
            <person name="Harada C."/>
            <person name="Hayashi A."/>
            <person name="Hijishita S."/>
            <person name="Honda M."/>
            <person name="Hosokawa S."/>
            <person name="Ichikawa Y."/>
            <person name="Idonuma A."/>
            <person name="Iijima M."/>
            <person name="Ikeda M."/>
            <person name="Ikeno M."/>
            <person name="Ito K."/>
            <person name="Ito S."/>
            <person name="Ito T."/>
            <person name="Ito Y."/>
            <person name="Ito Y."/>
            <person name="Iwabuchi A."/>
            <person name="Kamiya K."/>
            <person name="Karasawa W."/>
            <person name="Kurita K."/>
            <person name="Katagiri S."/>
            <person name="Kikuta A."/>
            <person name="Kobayashi H."/>
            <person name="Kobayashi N."/>
            <person name="Machita K."/>
            <person name="Maehara T."/>
            <person name="Masukawa M."/>
            <person name="Mizubayashi T."/>
            <person name="Mukai Y."/>
            <person name="Nagasaki H."/>
            <person name="Nagata Y."/>
            <person name="Naito S."/>
            <person name="Nakashima M."/>
            <person name="Nakama Y."/>
            <person name="Nakamichi Y."/>
            <person name="Nakamura M."/>
            <person name="Meguro A."/>
            <person name="Negishi M."/>
            <person name="Ohta I."/>
            <person name="Ohta T."/>
            <person name="Okamoto M."/>
            <person name="Ono N."/>
            <person name="Saji S."/>
            <person name="Sakaguchi M."/>
            <person name="Sakai K."/>
            <person name="Shibata M."/>
            <person name="Shimokawa T."/>
            <person name="Song J."/>
            <person name="Takazaki Y."/>
            <person name="Terasawa K."/>
            <person name="Tsugane M."/>
            <person name="Tsuji K."/>
            <person name="Ueda S."/>
            <person name="Waki K."/>
            <person name="Yamagata H."/>
            <person name="Yamamoto M."/>
            <person name="Yamamoto S."/>
            <person name="Yamane H."/>
            <person name="Yoshiki S."/>
            <person name="Yoshihara R."/>
            <person name="Yukawa K."/>
            <person name="Zhong H."/>
            <person name="Yano M."/>
            <person name="Yuan Q."/>
            <person name="Ouyang S."/>
            <person name="Liu J."/>
            <person name="Jones K.M."/>
            <person name="Gansberger K."/>
            <person name="Moffat K."/>
            <person name="Hill J."/>
            <person name="Bera J."/>
            <person name="Fadrosh D."/>
            <person name="Jin S."/>
            <person name="Johri S."/>
            <person name="Kim M."/>
            <person name="Overton L."/>
            <person name="Reardon M."/>
            <person name="Tsitrin T."/>
            <person name="Vuong H."/>
            <person name="Weaver B."/>
            <person name="Ciecko A."/>
            <person name="Tallon L."/>
            <person name="Jackson J."/>
            <person name="Pai G."/>
            <person name="Aken S.V."/>
            <person name="Utterback T."/>
            <person name="Reidmuller S."/>
            <person name="Feldblyum T."/>
            <person name="Hsiao J."/>
            <person name="Zismann V."/>
            <person name="Iobst S."/>
            <person name="de Vazeille A.R."/>
            <person name="Buell C.R."/>
            <person name="Ying K."/>
            <person name="Li Y."/>
            <person name="Lu T."/>
            <person name="Huang Y."/>
            <person name="Zhao Q."/>
            <person name="Feng Q."/>
            <person name="Zhang L."/>
            <person name="Zhu J."/>
            <person name="Weng Q."/>
            <person name="Mu J."/>
            <person name="Lu Y."/>
            <person name="Fan D."/>
            <person name="Liu Y."/>
            <person name="Guan J."/>
            <person name="Zhang Y."/>
            <person name="Yu S."/>
            <person name="Liu X."/>
            <person name="Zhang Y."/>
            <person name="Hong G."/>
            <person name="Han B."/>
            <person name="Choisne N."/>
            <person name="Demange N."/>
            <person name="Orjeda G."/>
            <person name="Samain S."/>
            <person name="Cattolico L."/>
            <person name="Pelletier E."/>
            <person name="Couloux A."/>
            <person name="Segurens B."/>
            <person name="Wincker P."/>
            <person name="D'Hont A."/>
            <person name="Scarpelli C."/>
            <person name="Weissenbach J."/>
            <person name="Salanoubat M."/>
            <person name="Quetier F."/>
            <person name="Yu Y."/>
            <person name="Kim H.R."/>
            <person name="Rambo T."/>
            <person name="Currie J."/>
            <person name="Collura K."/>
            <person name="Luo M."/>
            <person name="Yang T."/>
            <person name="Ammiraju J.S.S."/>
            <person name="Engler F."/>
            <person name="Soderlund C."/>
            <person name="Wing R.A."/>
            <person name="Palmer L.E."/>
            <person name="de la Bastide M."/>
            <person name="Spiegel L."/>
            <person name="Nascimento L."/>
            <person name="Zutavern T."/>
            <person name="O'Shaughnessy A."/>
            <person name="Dike S."/>
            <person name="Dedhia N."/>
            <person name="Preston R."/>
            <person name="Balija V."/>
            <person name="McCombie W.R."/>
            <person name="Chow T."/>
            <person name="Chen H."/>
            <person name="Chung M."/>
            <person name="Chen C."/>
            <person name="Shaw J."/>
            <person name="Wu H."/>
            <person name="Hsiao K."/>
            <person name="Chao Y."/>
            <person name="Chu M."/>
            <person name="Cheng C."/>
            <person name="Hour A."/>
            <person name="Lee P."/>
            <person name="Lin S."/>
            <person name="Lin Y."/>
            <person name="Liou J."/>
            <person name="Liu S."/>
            <person name="Hsing Y."/>
            <person name="Raghuvanshi S."/>
            <person name="Mohanty A."/>
            <person name="Bharti A.K."/>
            <person name="Gaur A."/>
            <person name="Gupta V."/>
            <person name="Kumar D."/>
            <person name="Ravi V."/>
            <person name="Vij S."/>
            <person name="Kapur A."/>
            <person name="Khurana P."/>
            <person name="Khurana P."/>
            <person name="Khurana J.P."/>
            <person name="Tyagi A.K."/>
            <person name="Gaikwad K."/>
            <person name="Singh A."/>
            <person name="Dalal V."/>
            <person name="Srivastava S."/>
            <person name="Dixit A."/>
            <person name="Pal A.K."/>
            <person name="Ghazi I.A."/>
            <person name="Yadav M."/>
            <person name="Pandit A."/>
            <person name="Bhargava A."/>
            <person name="Sureshbabu K."/>
            <person name="Batra K."/>
            <person name="Sharma T.R."/>
            <person name="Mohapatra T."/>
            <person name="Singh N.K."/>
            <person name="Messing J."/>
            <person name="Nelson A.B."/>
            <person name="Fuks G."/>
            <person name="Kavchok S."/>
            <person name="Keizer G."/>
            <person name="Linton E."/>
            <person name="Llaca V."/>
            <person name="Song R."/>
            <person name="Tanyolac B."/>
            <person name="Young S."/>
            <person name="Ho-Il K."/>
            <person name="Hahn J.H."/>
            <person name="Sangsakoo G."/>
            <person name="Vanavichit A."/>
            <person name="de Mattos Luiz.A.T."/>
            <person name="Zimmer P.D."/>
            <person name="Malone G."/>
            <person name="Dellagostin O."/>
            <person name="de Oliveira A.C."/>
            <person name="Bevan M."/>
            <person name="Bancroft I."/>
            <person name="Minx P."/>
            <person name="Cordum H."/>
            <person name="Wilson R."/>
            <person name="Cheng Z."/>
            <person name="Jin W."/>
            <person name="Jiang J."/>
            <person name="Leong S.A."/>
            <person name="Iwama H."/>
            <person name="Gojobori T."/>
            <person name="Itoh T."/>
            <person name="Niimura Y."/>
            <person name="Fujii Y."/>
            <person name="Habara T."/>
            <person name="Sakai H."/>
            <person name="Sato Y."/>
            <person name="Wilson G."/>
            <person name="Kumar K."/>
            <person name="McCouch S."/>
            <person name="Juretic N."/>
            <person name="Hoen D."/>
            <person name="Wright S."/>
            <person name="Bruskiewich R."/>
            <person name="Bureau T."/>
            <person name="Miyao A."/>
            <person name="Hirochika H."/>
            <person name="Nishikawa T."/>
            <person name="Kadowaki K."/>
            <person name="Sugiura M."/>
            <person name="Burr B."/>
            <person name="Sasaki T."/>
        </authorList>
    </citation>
    <scope>NUCLEOTIDE SEQUENCE [LARGE SCALE GENOMIC DNA]</scope>
    <source>
        <strain evidence="2">cv. Nipponbare</strain>
    </source>
</reference>
<sequence length="109" mass="11824">MKSCVLTVTGKGGAWMQKPGYIFSIFVKKKGILQLWLLRPTASPRGSSRVYQLRLRGGVATSSATHLLRDLEDATSVTTVRSDRALRPSGCRPTGAVGGMLDCLVYCCF</sequence>
<dbReference type="EMBL" id="AP006159">
    <property type="protein sequence ID" value="BAC84697.1"/>
    <property type="molecule type" value="Genomic_DNA"/>
</dbReference>
<dbReference type="AlphaFoldDB" id="Q6YT95"/>
<gene>
    <name evidence="1" type="primary">B1157F01.25</name>
</gene>
<evidence type="ECO:0000313" key="1">
    <source>
        <dbReference type="EMBL" id="BAC84697.1"/>
    </source>
</evidence>
<protein>
    <submittedName>
        <fullName evidence="1">Uncharacterized protein</fullName>
    </submittedName>
</protein>